<gene>
    <name evidence="3" type="ORF">PCOR1329_LOCUS16705</name>
</gene>
<organism evidence="3 4">
    <name type="scientific">Prorocentrum cordatum</name>
    <dbReference type="NCBI Taxonomy" id="2364126"/>
    <lineage>
        <taxon>Eukaryota</taxon>
        <taxon>Sar</taxon>
        <taxon>Alveolata</taxon>
        <taxon>Dinophyceae</taxon>
        <taxon>Prorocentrales</taxon>
        <taxon>Prorocentraceae</taxon>
        <taxon>Prorocentrum</taxon>
    </lineage>
</organism>
<evidence type="ECO:0000256" key="1">
    <source>
        <dbReference type="SAM" id="Coils"/>
    </source>
</evidence>
<comment type="caution">
    <text evidence="3">The sequence shown here is derived from an EMBL/GenBank/DDBJ whole genome shotgun (WGS) entry which is preliminary data.</text>
</comment>
<evidence type="ECO:0000313" key="3">
    <source>
        <dbReference type="EMBL" id="CAK0812407.1"/>
    </source>
</evidence>
<keyword evidence="4" id="KW-1185">Reference proteome</keyword>
<reference evidence="3" key="1">
    <citation type="submission" date="2023-10" db="EMBL/GenBank/DDBJ databases">
        <authorList>
            <person name="Chen Y."/>
            <person name="Shah S."/>
            <person name="Dougan E. K."/>
            <person name="Thang M."/>
            <person name="Chan C."/>
        </authorList>
    </citation>
    <scope>NUCLEOTIDE SEQUENCE [LARGE SCALE GENOMIC DNA]</scope>
</reference>
<name>A0ABN9R130_9DINO</name>
<dbReference type="EMBL" id="CAUYUJ010005135">
    <property type="protein sequence ID" value="CAK0812407.1"/>
    <property type="molecule type" value="Genomic_DNA"/>
</dbReference>
<accession>A0ABN9R130</accession>
<proteinExistence type="predicted"/>
<protein>
    <submittedName>
        <fullName evidence="3">Uncharacterized protein</fullName>
    </submittedName>
</protein>
<feature type="compositionally biased region" description="Low complexity" evidence="2">
    <location>
        <begin position="88"/>
        <end position="99"/>
    </location>
</feature>
<feature type="compositionally biased region" description="Low complexity" evidence="2">
    <location>
        <begin position="121"/>
        <end position="132"/>
    </location>
</feature>
<feature type="region of interest" description="Disordered" evidence="2">
    <location>
        <begin position="82"/>
        <end position="132"/>
    </location>
</feature>
<sequence length="132" mass="14371">MAAAGWPHFVPRAELDVELRELRGRLEQVVRSVAGLEGRAGLSEDALGELRARCRDELATRLALGGVESRLEVDIGICRQESSRRGCSSSAAPLASRAPRSARRPPPRPPSGARGWRRRGASASAWRRPLAR</sequence>
<evidence type="ECO:0000313" key="4">
    <source>
        <dbReference type="Proteomes" id="UP001189429"/>
    </source>
</evidence>
<feature type="coiled-coil region" evidence="1">
    <location>
        <begin position="12"/>
        <end position="39"/>
    </location>
</feature>
<dbReference type="Proteomes" id="UP001189429">
    <property type="component" value="Unassembled WGS sequence"/>
</dbReference>
<keyword evidence="1" id="KW-0175">Coiled coil</keyword>
<evidence type="ECO:0000256" key="2">
    <source>
        <dbReference type="SAM" id="MobiDB-lite"/>
    </source>
</evidence>